<dbReference type="AlphaFoldDB" id="A0A2P4ZBD9"/>
<comment type="caution">
    <text evidence="1">The sequence shown here is derived from an EMBL/GenBank/DDBJ whole genome shotgun (WGS) entry which is preliminary data.</text>
</comment>
<dbReference type="RefSeq" id="XP_024404679.1">
    <property type="nucleotide sequence ID" value="XM_024550567.1"/>
</dbReference>
<evidence type="ECO:0000313" key="2">
    <source>
        <dbReference type="Proteomes" id="UP000054821"/>
    </source>
</evidence>
<accession>A0A2P4ZBD9</accession>
<keyword evidence="2" id="KW-1185">Reference proteome</keyword>
<dbReference type="EMBL" id="JPDN02000047">
    <property type="protein sequence ID" value="PON21613.1"/>
    <property type="molecule type" value="Genomic_DNA"/>
</dbReference>
<proteinExistence type="predicted"/>
<organism evidence="1 2">
    <name type="scientific">Trichoderma gamsii</name>
    <dbReference type="NCBI Taxonomy" id="398673"/>
    <lineage>
        <taxon>Eukaryota</taxon>
        <taxon>Fungi</taxon>
        <taxon>Dikarya</taxon>
        <taxon>Ascomycota</taxon>
        <taxon>Pezizomycotina</taxon>
        <taxon>Sordariomycetes</taxon>
        <taxon>Hypocreomycetidae</taxon>
        <taxon>Hypocreales</taxon>
        <taxon>Hypocreaceae</taxon>
        <taxon>Trichoderma</taxon>
    </lineage>
</organism>
<name>A0A2P4ZBD9_9HYPO</name>
<evidence type="ECO:0000313" key="1">
    <source>
        <dbReference type="EMBL" id="PON21613.1"/>
    </source>
</evidence>
<protein>
    <submittedName>
        <fullName evidence="1">Uncharacterized protein</fullName>
    </submittedName>
</protein>
<gene>
    <name evidence="1" type="ORF">TGAM01_v209502</name>
</gene>
<reference evidence="1 2" key="1">
    <citation type="journal article" date="2016" name="Genome Announc.">
        <title>Draft Whole-Genome Sequence of Trichoderma gamsii T6085, a Promising Biocontrol Agent of Fusarium Head Blight on Wheat.</title>
        <authorList>
            <person name="Baroncelli R."/>
            <person name="Zapparata A."/>
            <person name="Piaggeschi G."/>
            <person name="Sarrocco S."/>
            <person name="Vannacci G."/>
        </authorList>
    </citation>
    <scope>NUCLEOTIDE SEQUENCE [LARGE SCALE GENOMIC DNA]</scope>
    <source>
        <strain evidence="1 2">T6085</strain>
    </source>
</reference>
<sequence>MPAASPLSHGLLAGPASSLLGCIARTGASSLRLSRTHKQCVVQSSSEPGNIPSLTDRQYLRGTLLIAVHACGYSGSWLCLVIVFGGDSFRPGLGTG</sequence>
<dbReference type="Proteomes" id="UP000054821">
    <property type="component" value="Unassembled WGS sequence"/>
</dbReference>
<dbReference type="GeneID" id="36347851"/>